<dbReference type="PANTHER" id="PTHR11067:SF9">
    <property type="entry name" value="INOSINE TRIPHOSPHATE PYROPHOSPHATASE"/>
    <property type="match status" value="1"/>
</dbReference>
<dbReference type="GO" id="GO:0019867">
    <property type="term" value="C:outer membrane"/>
    <property type="evidence" value="ECO:0007669"/>
    <property type="project" value="InterPro"/>
</dbReference>
<keyword evidence="13" id="KW-0464">Manganese</keyword>
<comment type="catalytic activity">
    <reaction evidence="12">
        <text>N(6)-hydroxy-dATP + H2O = N(6)-hydroxy-dAMP + diphosphate + H(+)</text>
        <dbReference type="Rhea" id="RHEA:83971"/>
        <dbReference type="ChEBI" id="CHEBI:15377"/>
        <dbReference type="ChEBI" id="CHEBI:15378"/>
        <dbReference type="ChEBI" id="CHEBI:33019"/>
        <dbReference type="ChEBI" id="CHEBI:233529"/>
        <dbReference type="ChEBI" id="CHEBI:233530"/>
    </reaction>
    <physiologicalReaction direction="left-to-right" evidence="12">
        <dbReference type="Rhea" id="RHEA:83972"/>
    </physiologicalReaction>
</comment>
<name>A0A0N5BKV2_STREA</name>
<evidence type="ECO:0000256" key="3">
    <source>
        <dbReference type="ARBA" id="ARBA00022490"/>
    </source>
</evidence>
<evidence type="ECO:0000313" key="15">
    <source>
        <dbReference type="Proteomes" id="UP000046392"/>
    </source>
</evidence>
<dbReference type="GO" id="GO:0035870">
    <property type="term" value="F:dITP diphosphatase activity"/>
    <property type="evidence" value="ECO:0007669"/>
    <property type="project" value="UniProtKB-UniRule"/>
</dbReference>
<dbReference type="GO" id="GO:0036220">
    <property type="term" value="F:ITP diphosphatase activity"/>
    <property type="evidence" value="ECO:0007669"/>
    <property type="project" value="UniProtKB-UniRule"/>
</dbReference>
<comment type="cofactor">
    <cofactor evidence="13">
        <name>Mg(2+)</name>
        <dbReference type="ChEBI" id="CHEBI:18420"/>
    </cofactor>
    <cofactor evidence="13">
        <name>Mn(2+)</name>
        <dbReference type="ChEBI" id="CHEBI:29035"/>
    </cofactor>
    <text evidence="13">Binds 1 divalent metal cation per subunit; can use either Mg(2+) or Mn(2+).</text>
</comment>
<dbReference type="CDD" id="cd00515">
    <property type="entry name" value="HAM1"/>
    <property type="match status" value="1"/>
</dbReference>
<dbReference type="GO" id="GO:0046872">
    <property type="term" value="F:metal ion binding"/>
    <property type="evidence" value="ECO:0007669"/>
    <property type="project" value="UniProtKB-KW"/>
</dbReference>
<dbReference type="InterPro" id="IPR029001">
    <property type="entry name" value="ITPase-like_fam"/>
</dbReference>
<dbReference type="STRING" id="174720.A0A0N5BKV2"/>
<keyword evidence="15" id="KW-1185">Reference proteome</keyword>
<dbReference type="PANTHER" id="PTHR11067">
    <property type="entry name" value="INOSINE TRIPHOSPHATE PYROPHOSPHATASE/HAM1 PROTEIN"/>
    <property type="match status" value="1"/>
</dbReference>
<comment type="catalytic activity">
    <reaction evidence="13">
        <text>XTP + H2O = XMP + diphosphate + H(+)</text>
        <dbReference type="Rhea" id="RHEA:28610"/>
        <dbReference type="ChEBI" id="CHEBI:15377"/>
        <dbReference type="ChEBI" id="CHEBI:15378"/>
        <dbReference type="ChEBI" id="CHEBI:33019"/>
        <dbReference type="ChEBI" id="CHEBI:57464"/>
        <dbReference type="ChEBI" id="CHEBI:61314"/>
        <dbReference type="EC" id="3.6.1.66"/>
    </reaction>
</comment>
<dbReference type="AlphaFoldDB" id="A0A0N5BKV2"/>
<dbReference type="WBParaSite" id="SPAL_0000655700.3">
    <property type="protein sequence ID" value="SPAL_0000655700.3"/>
    <property type="gene ID" value="SPAL_0000655700"/>
</dbReference>
<evidence type="ECO:0000256" key="7">
    <source>
        <dbReference type="ARBA" id="ARBA00022842"/>
    </source>
</evidence>
<proteinExistence type="inferred from homology"/>
<feature type="binding site" evidence="13">
    <location>
        <position position="474"/>
    </location>
    <ligand>
        <name>ITP</name>
        <dbReference type="ChEBI" id="CHEBI:61402"/>
    </ligand>
</feature>
<organism evidence="15 16">
    <name type="scientific">Strongyloides papillosus</name>
    <name type="common">Intestinal threadworm</name>
    <dbReference type="NCBI Taxonomy" id="174720"/>
    <lineage>
        <taxon>Eukaryota</taxon>
        <taxon>Metazoa</taxon>
        <taxon>Ecdysozoa</taxon>
        <taxon>Nematoda</taxon>
        <taxon>Chromadorea</taxon>
        <taxon>Rhabditida</taxon>
        <taxon>Tylenchina</taxon>
        <taxon>Panagrolaimomorpha</taxon>
        <taxon>Strongyloidoidea</taxon>
        <taxon>Strongyloididae</taxon>
        <taxon>Strongyloides</taxon>
    </lineage>
</organism>
<dbReference type="EC" id="3.6.1.66" evidence="13"/>
<evidence type="ECO:0000256" key="5">
    <source>
        <dbReference type="ARBA" id="ARBA00022741"/>
    </source>
</evidence>
<dbReference type="FunFam" id="3.90.950.10:FF:000003">
    <property type="entry name" value="Inosine triphosphate pyrophosphatase"/>
    <property type="match status" value="1"/>
</dbReference>
<dbReference type="GO" id="GO:0009117">
    <property type="term" value="P:nucleotide metabolic process"/>
    <property type="evidence" value="ECO:0007669"/>
    <property type="project" value="UniProtKB-KW"/>
</dbReference>
<keyword evidence="6 13" id="KW-0378">Hydrolase</keyword>
<evidence type="ECO:0000313" key="16">
    <source>
        <dbReference type="WBParaSite" id="SPAL_0000655700.3"/>
    </source>
</evidence>
<dbReference type="Gene3D" id="3.90.950.10">
    <property type="match status" value="1"/>
</dbReference>
<dbReference type="NCBIfam" id="TIGR00042">
    <property type="entry name" value="RdgB/HAM1 family non-canonical purine NTP pyrophosphatase"/>
    <property type="match status" value="1"/>
</dbReference>
<feature type="binding site" evidence="13">
    <location>
        <begin position="490"/>
        <end position="491"/>
    </location>
    <ligand>
        <name>ITP</name>
        <dbReference type="ChEBI" id="CHEBI:61402"/>
    </ligand>
</feature>
<evidence type="ECO:0000256" key="13">
    <source>
        <dbReference type="HAMAP-Rule" id="MF_03148"/>
    </source>
</evidence>
<feature type="binding site" evidence="13">
    <location>
        <position position="462"/>
    </location>
    <ligand>
        <name>Mg(2+)</name>
        <dbReference type="ChEBI" id="CHEBI:18420"/>
    </ligand>
</feature>
<accession>A0A0N5BKV2</accession>
<keyword evidence="5 13" id="KW-0547">Nucleotide-binding</keyword>
<protein>
    <recommendedName>
        <fullName evidence="13">Inosine triphosphate pyrophosphatase</fullName>
        <shortName evidence="13">ITPase</shortName>
        <shortName evidence="13">Inosine triphosphatase</shortName>
        <ecNumber evidence="13">3.6.1.66</ecNumber>
    </recommendedName>
    <alternativeName>
        <fullName evidence="13">Non-canonical purine NTP pyrophosphatase</fullName>
    </alternativeName>
    <alternativeName>
        <fullName evidence="13">Non-standard purine NTP pyrophosphatase</fullName>
    </alternativeName>
    <alternativeName>
        <fullName evidence="13">Nucleoside-triphosphate diphosphatase</fullName>
    </alternativeName>
    <alternativeName>
        <fullName evidence="13">Nucleoside-triphosphate pyrophosphatase</fullName>
        <shortName evidence="13">NTPase</shortName>
    </alternativeName>
    <alternativeName>
        <fullName evidence="13">XTP/dITP diphosphatase</fullName>
    </alternativeName>
</protein>
<sequence>MATEFGSAEYIFGKADKAEVFLDNIQFHGIKKTKEDALIKESSELFKSTNLDELVKNAGICARHLQEVGLLGDCIPLIDVSPNYKNGYIVRFVSKDVKNFEMQCKTQMSSSDGEVEGLGSFAAPSYNGRGNSMGASVSGTFKGGYSFDFNYNKPLLGWKRYENIGIAIGTPVTYRDWNCARLSEIFTSIYYSNRRFLKREIDLGLRTNISLRKLLSNSNAPFPIRDQSGYTMKSSIEGSLTIDRRDRPLLAKKGTLSRCSLELAGLLGDAAFVKGQVDLQASAPFYFGTILSASIRGIHVHPSSNKKLHLLDSAYLGGPHDVRGFQFNSIGTRADKACLGGGTAVANVYHIYKPIITQDSLYLHGFTTFASVARVNSKAKLHELIDGLRVSAGFGLTYVWDSMIRLELNFVRPLRYTPGDARMTKSVLKFVTGNANKLKEVKQIISNNPNYIVEAVDLDLPEFQGTPEEIAEKKCRIAVEKVDGPVIVEDTSLCFNAMGGLPGPYIKWFLKELKPEGLFKMLHGFEDKTGYTLCVFAYCEGKGSPIRLFVGRNDGKIVPPRGPAKFGWNPIFEPEGFNQTYAEMDDDTKNKISHRSRALKSLCEYLDALAVNKKN</sequence>
<keyword evidence="4 13" id="KW-0479">Metal-binding</keyword>
<dbReference type="Gene3D" id="2.40.160.50">
    <property type="entry name" value="membrane protein fhac: a member of the omp85/tpsb transporter family"/>
    <property type="match status" value="1"/>
</dbReference>
<dbReference type="Proteomes" id="UP000046392">
    <property type="component" value="Unplaced"/>
</dbReference>
<dbReference type="Pfam" id="PF01725">
    <property type="entry name" value="Ham1p_like"/>
    <property type="match status" value="1"/>
</dbReference>
<feature type="binding site" evidence="13">
    <location>
        <position position="589"/>
    </location>
    <ligand>
        <name>ITP</name>
        <dbReference type="ChEBI" id="CHEBI:61402"/>
    </ligand>
</feature>
<comment type="catalytic activity">
    <reaction evidence="10">
        <text>ITP + H2O = IMP + diphosphate + H(+)</text>
        <dbReference type="Rhea" id="RHEA:29399"/>
        <dbReference type="ChEBI" id="CHEBI:15377"/>
        <dbReference type="ChEBI" id="CHEBI:15378"/>
        <dbReference type="ChEBI" id="CHEBI:33019"/>
        <dbReference type="ChEBI" id="CHEBI:58053"/>
        <dbReference type="ChEBI" id="CHEBI:61402"/>
        <dbReference type="EC" id="3.6.1.66"/>
    </reaction>
    <physiologicalReaction direction="left-to-right" evidence="10">
        <dbReference type="Rhea" id="RHEA:29400"/>
    </physiologicalReaction>
</comment>
<feature type="binding site" evidence="13">
    <location>
        <begin position="432"/>
        <end position="437"/>
    </location>
    <ligand>
        <name>ITP</name>
        <dbReference type="ChEBI" id="CHEBI:61402"/>
    </ligand>
</feature>
<keyword evidence="3 13" id="KW-0963">Cytoplasm</keyword>
<evidence type="ECO:0000256" key="9">
    <source>
        <dbReference type="ARBA" id="ARBA00054940"/>
    </source>
</evidence>
<comment type="subcellular location">
    <subcellularLocation>
        <location evidence="1 13">Cytoplasm</location>
    </subcellularLocation>
</comment>
<evidence type="ECO:0000256" key="4">
    <source>
        <dbReference type="ARBA" id="ARBA00022723"/>
    </source>
</evidence>
<comment type="similarity">
    <text evidence="2 13 14">Belongs to the HAM1 NTPase family.</text>
</comment>
<dbReference type="HAMAP" id="MF_03148">
    <property type="entry name" value="HAM1_NTPase"/>
    <property type="match status" value="1"/>
</dbReference>
<evidence type="ECO:0000256" key="6">
    <source>
        <dbReference type="ARBA" id="ARBA00022801"/>
    </source>
</evidence>
<dbReference type="GO" id="GO:0005737">
    <property type="term" value="C:cytoplasm"/>
    <property type="evidence" value="ECO:0007669"/>
    <property type="project" value="UniProtKB-SubCell"/>
</dbReference>
<reference evidence="16" key="1">
    <citation type="submission" date="2017-02" db="UniProtKB">
        <authorList>
            <consortium name="WormBaseParasite"/>
        </authorList>
    </citation>
    <scope>IDENTIFICATION</scope>
</reference>
<evidence type="ECO:0000256" key="1">
    <source>
        <dbReference type="ARBA" id="ARBA00004496"/>
    </source>
</evidence>
<comment type="function">
    <text evidence="9">Pyrophosphatase that hydrolyzes the non-canonical purine nucleotides inosine triphosphate (ITP), deoxyinosine triphosphate (dITP) as well as 2'-deoxy-N-6-hydroxylaminopurine triphosphate (dHAPTP) and xanthosine 5'-triphosphate (XTP) to their respective monophosphate derivatives. The enzyme does not distinguish between the deoxy- and ribose forms. Probably excludes non-canonical purines from RNA and DNA precursor pools, thus preventing their incorporation into RNA and DNA and avoiding chromosomal lesions.</text>
</comment>
<evidence type="ECO:0000256" key="12">
    <source>
        <dbReference type="ARBA" id="ARBA00093271"/>
    </source>
</evidence>
<feature type="binding site" evidence="13">
    <location>
        <begin position="566"/>
        <end position="569"/>
    </location>
    <ligand>
        <name>ITP</name>
        <dbReference type="ChEBI" id="CHEBI:61402"/>
    </ligand>
</feature>
<evidence type="ECO:0000256" key="8">
    <source>
        <dbReference type="ARBA" id="ARBA00023080"/>
    </source>
</evidence>
<keyword evidence="8 13" id="KW-0546">Nucleotide metabolism</keyword>
<comment type="function">
    <text evidence="13">Pyrophosphatase that hydrolyzes non-canonical purine nucleotides such as inosine triphosphate (ITP), deoxyinosine triphosphate (dITP) or xanthosine 5'-triphosphate (XTP) to their respective monophosphate derivatives. The enzyme does not distinguish between the deoxy- and ribose forms. Probably excludes non-canonical purines from RNA and DNA precursor pools, thus preventing their incorporation into RNA and DNA and avoiding chromosomal lesions.</text>
</comment>
<dbReference type="InterPro" id="IPR002637">
    <property type="entry name" value="RdgB/HAM1"/>
</dbReference>
<evidence type="ECO:0000256" key="10">
    <source>
        <dbReference type="ARBA" id="ARBA00093218"/>
    </source>
</evidence>
<feature type="binding site" evidence="13">
    <location>
        <position position="490"/>
    </location>
    <ligand>
        <name>Mg(2+)</name>
        <dbReference type="ChEBI" id="CHEBI:18420"/>
    </ligand>
</feature>
<keyword evidence="7 13" id="KW-0460">Magnesium</keyword>
<comment type="subunit">
    <text evidence="13">Homodimer.</text>
</comment>
<evidence type="ECO:0000256" key="2">
    <source>
        <dbReference type="ARBA" id="ARBA00008023"/>
    </source>
</evidence>
<evidence type="ECO:0000256" key="11">
    <source>
        <dbReference type="ARBA" id="ARBA00093255"/>
    </source>
</evidence>
<feature type="binding site" evidence="13">
    <location>
        <begin position="594"/>
        <end position="595"/>
    </location>
    <ligand>
        <name>ITP</name>
        <dbReference type="ChEBI" id="CHEBI:61402"/>
    </ligand>
</feature>
<dbReference type="SUPFAM" id="SSF52972">
    <property type="entry name" value="ITPase-like"/>
    <property type="match status" value="1"/>
</dbReference>
<evidence type="ECO:0000256" key="14">
    <source>
        <dbReference type="RuleBase" id="RU003781"/>
    </source>
</evidence>
<comment type="catalytic activity">
    <reaction evidence="11">
        <text>dITP + H2O = dIMP + diphosphate + H(+)</text>
        <dbReference type="Rhea" id="RHEA:28342"/>
        <dbReference type="ChEBI" id="CHEBI:15377"/>
        <dbReference type="ChEBI" id="CHEBI:15378"/>
        <dbReference type="ChEBI" id="CHEBI:33019"/>
        <dbReference type="ChEBI" id="CHEBI:61194"/>
        <dbReference type="ChEBI" id="CHEBI:61382"/>
        <dbReference type="EC" id="3.6.1.66"/>
    </reaction>
    <physiologicalReaction direction="left-to-right" evidence="11">
        <dbReference type="Rhea" id="RHEA:28343"/>
    </physiologicalReaction>
</comment>
<dbReference type="InterPro" id="IPR027502">
    <property type="entry name" value="ITPase"/>
</dbReference>
<dbReference type="GO" id="GO:0009204">
    <property type="term" value="P:deoxyribonucleoside triphosphate catabolic process"/>
    <property type="evidence" value="ECO:0007669"/>
    <property type="project" value="UniProtKB-UniRule"/>
</dbReference>
<dbReference type="GO" id="GO:0036222">
    <property type="term" value="F:XTP diphosphatase activity"/>
    <property type="evidence" value="ECO:0007669"/>
    <property type="project" value="UniProtKB-UniRule"/>
</dbReference>
<dbReference type="GO" id="GO:0000166">
    <property type="term" value="F:nucleotide binding"/>
    <property type="evidence" value="ECO:0007669"/>
    <property type="project" value="UniProtKB-KW"/>
</dbReference>